<protein>
    <recommendedName>
        <fullName evidence="7">Pentatricopeptide repeat protein</fullName>
    </recommendedName>
</protein>
<proteinExistence type="predicted"/>
<reference evidence="6" key="2">
    <citation type="submission" date="2020-04" db="EMBL/GenBank/DDBJ databases">
        <authorList>
            <consortium name="NCBI Genome Project"/>
        </authorList>
    </citation>
    <scope>NUCLEOTIDE SEQUENCE</scope>
    <source>
        <strain evidence="6">CBS 304.34</strain>
    </source>
</reference>
<dbReference type="Gene3D" id="1.25.40.10">
    <property type="entry name" value="Tetratricopeptide repeat domain"/>
    <property type="match status" value="2"/>
</dbReference>
<evidence type="ECO:0000256" key="1">
    <source>
        <dbReference type="ARBA" id="ARBA00022737"/>
    </source>
</evidence>
<evidence type="ECO:0000313" key="6">
    <source>
        <dbReference type="RefSeq" id="XP_033576766.1"/>
    </source>
</evidence>
<sequence>MGEHQVGLETLGKAIELGHSSSEHGFIQLASAVLRCSAGDGKSYHATAGIVARLLELGVSLDTQLYNIIIHNAVEARDYQTAWRIYDLLESGEAGVKPDGYTLGILLWGLKHDENPSKHQDFADFCAERAYEWKDKWLATEYLHYMYVCYEGDGAQDTIRILRSKYSHFFDLQPLIDLNIFPRGVPSQPGCMPPSLPALFIMITSYLHSSQQLNDGSIYDLYIRFRALVCAGHPIIGPLAETTQTHNAFLLAFCDRPTLIKFAPMIIRDMASELPGSARHATENRPLRQAAPNAITWNIFSHGFVKAGQMAAAEKVVELMRKRNIESNEITWGTLLNGYAAAQNVEKVAEVYGKMKRMPVELRAKAPELEAGYTMTALGKIRNRAELIRALRGEVEKDGDEGVVEDDWSSASPMFHPTGRGESSGDRKDALVDDVRRPEYDGHYGEIHDAVSGWVKT</sequence>
<dbReference type="GeneID" id="54460998"/>
<gene>
    <name evidence="4 6" type="ORF">BDZ99DRAFT_463552</name>
</gene>
<feature type="region of interest" description="Disordered" evidence="3">
    <location>
        <begin position="399"/>
        <end position="429"/>
    </location>
</feature>
<reference evidence="6" key="3">
    <citation type="submission" date="2025-04" db="UniProtKB">
        <authorList>
            <consortium name="RefSeq"/>
        </authorList>
    </citation>
    <scope>IDENTIFICATION</scope>
    <source>
        <strain evidence="6">CBS 304.34</strain>
    </source>
</reference>
<keyword evidence="1" id="KW-0677">Repeat</keyword>
<keyword evidence="5" id="KW-1185">Reference proteome</keyword>
<dbReference type="InterPro" id="IPR011990">
    <property type="entry name" value="TPR-like_helical_dom_sf"/>
</dbReference>
<feature type="compositionally biased region" description="Acidic residues" evidence="3">
    <location>
        <begin position="399"/>
        <end position="408"/>
    </location>
</feature>
<dbReference type="OrthoDB" id="185373at2759"/>
<evidence type="ECO:0000256" key="3">
    <source>
        <dbReference type="SAM" id="MobiDB-lite"/>
    </source>
</evidence>
<accession>A0A6A6YLQ0</accession>
<dbReference type="RefSeq" id="XP_033576766.1">
    <property type="nucleotide sequence ID" value="XM_033720105.1"/>
</dbReference>
<evidence type="ECO:0008006" key="7">
    <source>
        <dbReference type="Google" id="ProtNLM"/>
    </source>
</evidence>
<dbReference type="PANTHER" id="PTHR47941">
    <property type="entry name" value="PENTATRICOPEPTIDE REPEAT-CONTAINING PROTEIN 3, MITOCHONDRIAL"/>
    <property type="match status" value="1"/>
</dbReference>
<dbReference type="PROSITE" id="PS51375">
    <property type="entry name" value="PPR"/>
    <property type="match status" value="2"/>
</dbReference>
<dbReference type="EMBL" id="MU003701">
    <property type="protein sequence ID" value="KAF2809802.1"/>
    <property type="molecule type" value="Genomic_DNA"/>
</dbReference>
<reference evidence="4 6" key="1">
    <citation type="journal article" date="2020" name="Stud. Mycol.">
        <title>101 Dothideomycetes genomes: a test case for predicting lifestyles and emergence of pathogens.</title>
        <authorList>
            <person name="Haridas S."/>
            <person name="Albert R."/>
            <person name="Binder M."/>
            <person name="Bloem J."/>
            <person name="Labutti K."/>
            <person name="Salamov A."/>
            <person name="Andreopoulos B."/>
            <person name="Baker S."/>
            <person name="Barry K."/>
            <person name="Bills G."/>
            <person name="Bluhm B."/>
            <person name="Cannon C."/>
            <person name="Castanera R."/>
            <person name="Culley D."/>
            <person name="Daum C."/>
            <person name="Ezra D."/>
            <person name="Gonzalez J."/>
            <person name="Henrissat B."/>
            <person name="Kuo A."/>
            <person name="Liang C."/>
            <person name="Lipzen A."/>
            <person name="Lutzoni F."/>
            <person name="Magnuson J."/>
            <person name="Mondo S."/>
            <person name="Nolan M."/>
            <person name="Ohm R."/>
            <person name="Pangilinan J."/>
            <person name="Park H.-J."/>
            <person name="Ramirez L."/>
            <person name="Alfaro M."/>
            <person name="Sun H."/>
            <person name="Tritt A."/>
            <person name="Yoshinaga Y."/>
            <person name="Zwiers L.-H."/>
            <person name="Turgeon B."/>
            <person name="Goodwin S."/>
            <person name="Spatafora J."/>
            <person name="Crous P."/>
            <person name="Grigoriev I."/>
        </authorList>
    </citation>
    <scope>NUCLEOTIDE SEQUENCE</scope>
    <source>
        <strain evidence="4 6">CBS 304.34</strain>
    </source>
</reference>
<organism evidence="4">
    <name type="scientific">Mytilinidion resinicola</name>
    <dbReference type="NCBI Taxonomy" id="574789"/>
    <lineage>
        <taxon>Eukaryota</taxon>
        <taxon>Fungi</taxon>
        <taxon>Dikarya</taxon>
        <taxon>Ascomycota</taxon>
        <taxon>Pezizomycotina</taxon>
        <taxon>Dothideomycetes</taxon>
        <taxon>Pleosporomycetidae</taxon>
        <taxon>Mytilinidiales</taxon>
        <taxon>Mytilinidiaceae</taxon>
        <taxon>Mytilinidion</taxon>
    </lineage>
</organism>
<dbReference type="Proteomes" id="UP000504636">
    <property type="component" value="Unplaced"/>
</dbReference>
<dbReference type="InterPro" id="IPR002885">
    <property type="entry name" value="PPR_rpt"/>
</dbReference>
<dbReference type="AlphaFoldDB" id="A0A6A6YLQ0"/>
<dbReference type="NCBIfam" id="TIGR00756">
    <property type="entry name" value="PPR"/>
    <property type="match status" value="2"/>
</dbReference>
<feature type="repeat" description="PPR" evidence="2">
    <location>
        <begin position="328"/>
        <end position="362"/>
    </location>
</feature>
<evidence type="ECO:0000256" key="2">
    <source>
        <dbReference type="PROSITE-ProRule" id="PRU00708"/>
    </source>
</evidence>
<dbReference type="Pfam" id="PF13041">
    <property type="entry name" value="PPR_2"/>
    <property type="match status" value="1"/>
</dbReference>
<evidence type="ECO:0000313" key="4">
    <source>
        <dbReference type="EMBL" id="KAF2809802.1"/>
    </source>
</evidence>
<evidence type="ECO:0000313" key="5">
    <source>
        <dbReference type="Proteomes" id="UP000504636"/>
    </source>
</evidence>
<feature type="repeat" description="PPR" evidence="2">
    <location>
        <begin position="293"/>
        <end position="327"/>
    </location>
</feature>
<name>A0A6A6YLQ0_9PEZI</name>